<dbReference type="Proteomes" id="UP000033448">
    <property type="component" value="Unassembled WGS sequence"/>
</dbReference>
<proteinExistence type="predicted"/>
<sequence length="225" mass="23248">MLGQVIGEILPLTLAIAISPLTIVAVILMLLSPNARSTGPGFLIGWSVGVAVAATTFVLIAGALPPRASADGPDLIRAIVQFVLAALLLLLAVKQWRSRPAPGADPVLPKWMSAIDSLTFGRALGLGLLLSVPRPKNLLMAASAGMIIGGAGLPLASAAIATGVFILCSISTVLVPVVAYLFAADRLRRPLEAFHEWLTRENAVITSVLLLVIGVLMLGKGLGSL</sequence>
<evidence type="ECO:0008006" key="4">
    <source>
        <dbReference type="Google" id="ProtNLM"/>
    </source>
</evidence>
<dbReference type="EMBL" id="JYIT01000063">
    <property type="protein sequence ID" value="KJL26622.1"/>
    <property type="molecule type" value="Genomic_DNA"/>
</dbReference>
<dbReference type="AlphaFoldDB" id="A0A0F0L0E2"/>
<feature type="transmembrane region" description="Helical" evidence="1">
    <location>
        <begin position="43"/>
        <end position="63"/>
    </location>
</feature>
<feature type="transmembrane region" description="Helical" evidence="1">
    <location>
        <begin position="138"/>
        <end position="156"/>
    </location>
</feature>
<feature type="transmembrane region" description="Helical" evidence="1">
    <location>
        <begin position="163"/>
        <end position="183"/>
    </location>
</feature>
<evidence type="ECO:0000313" key="2">
    <source>
        <dbReference type="EMBL" id="KJL26622.1"/>
    </source>
</evidence>
<dbReference type="PATRIC" id="fig|582680.7.peg.990"/>
<dbReference type="InterPro" id="IPR021315">
    <property type="entry name" value="Gap/Sap"/>
</dbReference>
<keyword evidence="1" id="KW-0472">Membrane</keyword>
<feature type="transmembrane region" description="Helical" evidence="1">
    <location>
        <begin position="75"/>
        <end position="93"/>
    </location>
</feature>
<keyword evidence="3" id="KW-1185">Reference proteome</keyword>
<evidence type="ECO:0000313" key="3">
    <source>
        <dbReference type="Proteomes" id="UP000033448"/>
    </source>
</evidence>
<comment type="caution">
    <text evidence="2">The sequence shown here is derived from an EMBL/GenBank/DDBJ whole genome shotgun (WGS) entry which is preliminary data.</text>
</comment>
<reference evidence="2 3" key="1">
    <citation type="submission" date="2015-02" db="EMBL/GenBank/DDBJ databases">
        <title>Draft genome sequences of ten Microbacterium spp. with emphasis on heavy metal contaminated environments.</title>
        <authorList>
            <person name="Corretto E."/>
        </authorList>
    </citation>
    <scope>NUCLEOTIDE SEQUENCE [LARGE SCALE GENOMIC DNA]</scope>
    <source>
        <strain evidence="2 3">DSM 23848</strain>
    </source>
</reference>
<organism evidence="2 3">
    <name type="scientific">Microbacterium azadirachtae</name>
    <dbReference type="NCBI Taxonomy" id="582680"/>
    <lineage>
        <taxon>Bacteria</taxon>
        <taxon>Bacillati</taxon>
        <taxon>Actinomycetota</taxon>
        <taxon>Actinomycetes</taxon>
        <taxon>Micrococcales</taxon>
        <taxon>Microbacteriaceae</taxon>
        <taxon>Microbacterium</taxon>
    </lineage>
</organism>
<name>A0A0F0L0E2_9MICO</name>
<keyword evidence="1" id="KW-1133">Transmembrane helix</keyword>
<protein>
    <recommendedName>
        <fullName evidence="4">Sap, sulfolipid-1-addressing protein</fullName>
    </recommendedName>
</protein>
<feature type="transmembrane region" description="Helical" evidence="1">
    <location>
        <begin position="203"/>
        <end position="223"/>
    </location>
</feature>
<accession>A0A0F0L0E2</accession>
<dbReference type="Pfam" id="PF11139">
    <property type="entry name" value="SfLAP"/>
    <property type="match status" value="1"/>
</dbReference>
<keyword evidence="1" id="KW-0812">Transmembrane</keyword>
<gene>
    <name evidence="2" type="ORF">RL72_00954</name>
</gene>
<dbReference type="OrthoDB" id="4753036at2"/>
<feature type="transmembrane region" description="Helical" evidence="1">
    <location>
        <begin position="12"/>
        <end position="31"/>
    </location>
</feature>
<evidence type="ECO:0000256" key="1">
    <source>
        <dbReference type="SAM" id="Phobius"/>
    </source>
</evidence>